<dbReference type="Proteomes" id="UP001270362">
    <property type="component" value="Unassembled WGS sequence"/>
</dbReference>
<evidence type="ECO:0000313" key="3">
    <source>
        <dbReference type="EMBL" id="KAK3693344.1"/>
    </source>
</evidence>
<accession>A0AAE0XH37</accession>
<protein>
    <recommendedName>
        <fullName evidence="2">DUF7918 domain-containing protein</fullName>
    </recommendedName>
</protein>
<organism evidence="3 4">
    <name type="scientific">Podospora appendiculata</name>
    <dbReference type="NCBI Taxonomy" id="314037"/>
    <lineage>
        <taxon>Eukaryota</taxon>
        <taxon>Fungi</taxon>
        <taxon>Dikarya</taxon>
        <taxon>Ascomycota</taxon>
        <taxon>Pezizomycotina</taxon>
        <taxon>Sordariomycetes</taxon>
        <taxon>Sordariomycetidae</taxon>
        <taxon>Sordariales</taxon>
        <taxon>Podosporaceae</taxon>
        <taxon>Podospora</taxon>
    </lineage>
</organism>
<dbReference type="PANTHER" id="PTHR36223">
    <property type="entry name" value="BETA-LACTAMASE-TYPE TRANSPEPTIDASE FOLD DOMAIN CONTAINING PROTEIN"/>
    <property type="match status" value="1"/>
</dbReference>
<dbReference type="EMBL" id="JAULSO010000001">
    <property type="protein sequence ID" value="KAK3693344.1"/>
    <property type="molecule type" value="Genomic_DNA"/>
</dbReference>
<keyword evidence="4" id="KW-1185">Reference proteome</keyword>
<feature type="region of interest" description="Disordered" evidence="1">
    <location>
        <begin position="327"/>
        <end position="355"/>
    </location>
</feature>
<proteinExistence type="predicted"/>
<evidence type="ECO:0000256" key="1">
    <source>
        <dbReference type="SAM" id="MobiDB-lite"/>
    </source>
</evidence>
<reference evidence="3" key="1">
    <citation type="journal article" date="2023" name="Mol. Phylogenet. Evol.">
        <title>Genome-scale phylogeny and comparative genomics of the fungal order Sordariales.</title>
        <authorList>
            <person name="Hensen N."/>
            <person name="Bonometti L."/>
            <person name="Westerberg I."/>
            <person name="Brannstrom I.O."/>
            <person name="Guillou S."/>
            <person name="Cros-Aarteil S."/>
            <person name="Calhoun S."/>
            <person name="Haridas S."/>
            <person name="Kuo A."/>
            <person name="Mondo S."/>
            <person name="Pangilinan J."/>
            <person name="Riley R."/>
            <person name="LaButti K."/>
            <person name="Andreopoulos B."/>
            <person name="Lipzen A."/>
            <person name="Chen C."/>
            <person name="Yan M."/>
            <person name="Daum C."/>
            <person name="Ng V."/>
            <person name="Clum A."/>
            <person name="Steindorff A."/>
            <person name="Ohm R.A."/>
            <person name="Martin F."/>
            <person name="Silar P."/>
            <person name="Natvig D.O."/>
            <person name="Lalanne C."/>
            <person name="Gautier V."/>
            <person name="Ament-Velasquez S.L."/>
            <person name="Kruys A."/>
            <person name="Hutchinson M.I."/>
            <person name="Powell A.J."/>
            <person name="Barry K."/>
            <person name="Miller A.N."/>
            <person name="Grigoriev I.V."/>
            <person name="Debuchy R."/>
            <person name="Gladieux P."/>
            <person name="Hiltunen Thoren M."/>
            <person name="Johannesson H."/>
        </authorList>
    </citation>
    <scope>NUCLEOTIDE SEQUENCE</scope>
    <source>
        <strain evidence="3">CBS 314.62</strain>
    </source>
</reference>
<reference evidence="3" key="2">
    <citation type="submission" date="2023-06" db="EMBL/GenBank/DDBJ databases">
        <authorList>
            <consortium name="Lawrence Berkeley National Laboratory"/>
            <person name="Haridas S."/>
            <person name="Hensen N."/>
            <person name="Bonometti L."/>
            <person name="Westerberg I."/>
            <person name="Brannstrom I.O."/>
            <person name="Guillou S."/>
            <person name="Cros-Aarteil S."/>
            <person name="Calhoun S."/>
            <person name="Kuo A."/>
            <person name="Mondo S."/>
            <person name="Pangilinan J."/>
            <person name="Riley R."/>
            <person name="Labutti K."/>
            <person name="Andreopoulos B."/>
            <person name="Lipzen A."/>
            <person name="Chen C."/>
            <person name="Yanf M."/>
            <person name="Daum C."/>
            <person name="Ng V."/>
            <person name="Clum A."/>
            <person name="Steindorff A."/>
            <person name="Ohm R."/>
            <person name="Martin F."/>
            <person name="Silar P."/>
            <person name="Natvig D."/>
            <person name="Lalanne C."/>
            <person name="Gautier V."/>
            <person name="Ament-Velasquez S.L."/>
            <person name="Kruys A."/>
            <person name="Hutchinson M.I."/>
            <person name="Powell A.J."/>
            <person name="Barry K."/>
            <person name="Miller A.N."/>
            <person name="Grigoriev I.V."/>
            <person name="Debuchy R."/>
            <person name="Gladieux P."/>
            <person name="Thoren M.H."/>
            <person name="Johannesson H."/>
        </authorList>
    </citation>
    <scope>NUCLEOTIDE SEQUENCE</scope>
    <source>
        <strain evidence="3">CBS 314.62</strain>
    </source>
</reference>
<feature type="domain" description="DUF7918" evidence="2">
    <location>
        <begin position="13"/>
        <end position="242"/>
    </location>
</feature>
<evidence type="ECO:0000259" key="2">
    <source>
        <dbReference type="Pfam" id="PF25534"/>
    </source>
</evidence>
<comment type="caution">
    <text evidence="3">The sequence shown here is derived from an EMBL/GenBank/DDBJ whole genome shotgun (WGS) entry which is preliminary data.</text>
</comment>
<name>A0AAE0XH37_9PEZI</name>
<gene>
    <name evidence="3" type="ORF">B0T22DRAFT_505000</name>
</gene>
<dbReference type="AlphaFoldDB" id="A0AAE0XH37"/>
<feature type="compositionally biased region" description="Acidic residues" evidence="1">
    <location>
        <begin position="329"/>
        <end position="339"/>
    </location>
</feature>
<sequence length="355" mass="40161">MAVIDAVPGLSATIEIEGDGLRTREYDDSSGAPVGYPCPAVVKYIRALPGARFTFHFSKTPPVFQQEGHHIAYILTIDGQSLTTVHEVGKGDLPTYHSPWESYTGYYCTGSADTGYRQHDFKFAKRELSDANSMSQEEQDRQFVTAKDQGVLKIDFFSMKPIQEEHVLDYQAGILKPKKHTEEALKGKEVDCVATATTKHYTSRSTPKIPIDDFHHYHQQPFAVFEFRYRSRDALVKEGIIPPPSIDDMVNDMTVPELREMAREHSRMKQAKSEPVSKRTKLVYIKREPIDDDEKGSILSGFSKRKRRLPRALRFDKTLGHAVFRAASDEELEADDDPLSEQPSLLDRGVQPQGE</sequence>
<evidence type="ECO:0000313" key="4">
    <source>
        <dbReference type="Proteomes" id="UP001270362"/>
    </source>
</evidence>
<dbReference type="PANTHER" id="PTHR36223:SF1">
    <property type="entry name" value="TRANSCRIPTION ELONGATION FACTOR EAF N-TERMINAL DOMAIN-CONTAINING PROTEIN"/>
    <property type="match status" value="1"/>
</dbReference>
<dbReference type="Pfam" id="PF25534">
    <property type="entry name" value="DUF7918"/>
    <property type="match status" value="1"/>
</dbReference>
<dbReference type="InterPro" id="IPR057678">
    <property type="entry name" value="DUF7918"/>
</dbReference>